<organism evidence="1 2">
    <name type="scientific">Zongyangia hominis</name>
    <dbReference type="NCBI Taxonomy" id="2763677"/>
    <lineage>
        <taxon>Bacteria</taxon>
        <taxon>Bacillati</taxon>
        <taxon>Bacillota</taxon>
        <taxon>Clostridia</taxon>
        <taxon>Eubacteriales</taxon>
        <taxon>Oscillospiraceae</taxon>
        <taxon>Zongyangia</taxon>
    </lineage>
</organism>
<evidence type="ECO:0000313" key="1">
    <source>
        <dbReference type="EMBL" id="MBC8571242.1"/>
    </source>
</evidence>
<dbReference type="Gene3D" id="3.30.9.80">
    <property type="match status" value="1"/>
</dbReference>
<keyword evidence="1" id="KW-0456">Lyase</keyword>
<accession>A0A926EGH1</accession>
<dbReference type="InterPro" id="IPR036188">
    <property type="entry name" value="FAD/NAD-bd_sf"/>
</dbReference>
<dbReference type="NCBIfam" id="NF010584">
    <property type="entry name" value="PRK13977.1"/>
    <property type="match status" value="1"/>
</dbReference>
<dbReference type="PANTHER" id="PTHR37417">
    <property type="entry name" value="67 KDA MYOSIN-CROSS-REACTIVE ANTIGEN FAMILY PROTEIN (AFU_ORTHOLOGUE AFUA_5G09970)"/>
    <property type="match status" value="1"/>
</dbReference>
<dbReference type="PANTHER" id="PTHR37417:SF3">
    <property type="entry name" value="MYOSIN-CROSSREACTIVE PROTEIN"/>
    <property type="match status" value="1"/>
</dbReference>
<proteinExistence type="predicted"/>
<dbReference type="SUPFAM" id="SSF51905">
    <property type="entry name" value="FAD/NAD(P)-binding domain"/>
    <property type="match status" value="1"/>
</dbReference>
<comment type="caution">
    <text evidence="1">The sequence shown here is derived from an EMBL/GenBank/DDBJ whole genome shotgun (WGS) entry which is preliminary data.</text>
</comment>
<name>A0A926EGH1_9FIRM</name>
<dbReference type="GO" id="GO:0050151">
    <property type="term" value="F:oleate hydratase activity"/>
    <property type="evidence" value="ECO:0007669"/>
    <property type="project" value="UniProtKB-EC"/>
</dbReference>
<dbReference type="Gene3D" id="3.50.50.60">
    <property type="entry name" value="FAD/NAD(P)-binding domain"/>
    <property type="match status" value="2"/>
</dbReference>
<dbReference type="EMBL" id="JACRTC010000008">
    <property type="protein sequence ID" value="MBC8571242.1"/>
    <property type="molecule type" value="Genomic_DNA"/>
</dbReference>
<protein>
    <submittedName>
        <fullName evidence="1">Oleate hydratase</fullName>
        <ecNumber evidence="1">4.2.1.53</ecNumber>
    </submittedName>
</protein>
<dbReference type="Proteomes" id="UP000660861">
    <property type="component" value="Unassembled WGS sequence"/>
</dbReference>
<dbReference type="GO" id="GO:0006631">
    <property type="term" value="P:fatty acid metabolic process"/>
    <property type="evidence" value="ECO:0007669"/>
    <property type="project" value="InterPro"/>
</dbReference>
<dbReference type="EC" id="4.2.1.53" evidence="1"/>
<dbReference type="GO" id="GO:0071949">
    <property type="term" value="F:FAD binding"/>
    <property type="evidence" value="ECO:0007669"/>
    <property type="project" value="InterPro"/>
</dbReference>
<keyword evidence="2" id="KW-1185">Reference proteome</keyword>
<evidence type="ECO:0000313" key="2">
    <source>
        <dbReference type="Proteomes" id="UP000660861"/>
    </source>
</evidence>
<dbReference type="Pfam" id="PF06100">
    <property type="entry name" value="MCRA"/>
    <property type="match status" value="1"/>
</dbReference>
<dbReference type="AlphaFoldDB" id="A0A926EGH1"/>
<sequence length="591" mass="67416">MYYSNGNYEAFARPVKPEGVDRKSAYLVGSGLASLAAACFLVRDGQMKGEHIHILEELSIAGGACDGINDPQKGFIIRGGREMENHFECLWDLFHSIPSLETEGISVLDEFYRLNKRDPNYSLMRASVNRGEDAHTDGKFALSEKASMEIVKLFLTKDEDLYDKTIDDVFDEEFYASNFWLYWQTMFAFEKWHSALEMKLYIQRFIHHIGGLPDFSALKFTKYNQYESLILPMMKYLEDHNVQFQYDTRVTNVRFEKKDGKKVARQIECIRGGKQETIDLIEDDLVFVTNGSCTENATLGDDDHAPEMNTRPGEGGCWQLWKNIAAQDPDFGRPDKFCSDIHATNWESATITTLDGRIPPYIEKMCKRDPFSGKVVTGGIITVKDSKWLMSFTLNRQPHFKSQPKDQLVVWVYGLYTDVPGDFIQKPMKECTGNEIVQEWLYHIGVPVEEIEELSHTGAHCVPCMMPYITSFFMPRTKGDRPKVVPEGCVNFAFIGQFADTVRDTVFTTEYSVRTAMEAVYTLLDVDRGVPEVFGSCYDVRVLLDSTSKMMDGKKLSDLKLPFFAELAGKTALKKFSGTVVEELLERYHLI</sequence>
<reference evidence="1" key="1">
    <citation type="submission" date="2020-08" db="EMBL/GenBank/DDBJ databases">
        <title>Genome public.</title>
        <authorList>
            <person name="Liu C."/>
            <person name="Sun Q."/>
        </authorList>
    </citation>
    <scope>NUCLEOTIDE SEQUENCE</scope>
    <source>
        <strain evidence="1">NSJ-54</strain>
    </source>
</reference>
<gene>
    <name evidence="1" type="ORF">H8709_10435</name>
</gene>
<dbReference type="InterPro" id="IPR010354">
    <property type="entry name" value="Oleate_hydratase"/>
</dbReference>
<dbReference type="RefSeq" id="WP_262398324.1">
    <property type="nucleotide sequence ID" value="NZ_JACRTC010000008.1"/>
</dbReference>